<dbReference type="InterPro" id="IPR002213">
    <property type="entry name" value="UDP_glucos_trans"/>
</dbReference>
<reference evidence="2 3" key="1">
    <citation type="submission" date="2022-08" db="EMBL/GenBank/DDBJ databases">
        <title>Reclassification of Massilia species as members of the genera Telluria, Duganella, Pseudoduganella, Mokoshia gen. nov. and Zemynaea gen. nov. using orthogonal and non-orthogonal genome-based approaches.</title>
        <authorList>
            <person name="Bowman J.P."/>
        </authorList>
    </citation>
    <scope>NUCLEOTIDE SEQUENCE [LARGE SCALE GENOMIC DNA]</scope>
    <source>
        <strain evidence="2 3">JCM 31316</strain>
    </source>
</reference>
<comment type="caution">
    <text evidence="2">The sequence shown here is derived from an EMBL/GenBank/DDBJ whole genome shotgun (WGS) entry which is preliminary data.</text>
</comment>
<evidence type="ECO:0000313" key="3">
    <source>
        <dbReference type="Proteomes" id="UP001204151"/>
    </source>
</evidence>
<proteinExistence type="predicted"/>
<dbReference type="InterPro" id="IPR010610">
    <property type="entry name" value="EryCIII-like_C"/>
</dbReference>
<dbReference type="RefSeq" id="WP_258816330.1">
    <property type="nucleotide sequence ID" value="NZ_JANUGW010000005.1"/>
</dbReference>
<protein>
    <submittedName>
        <fullName evidence="2">Glycosyltransferase</fullName>
    </submittedName>
</protein>
<dbReference type="SUPFAM" id="SSF53756">
    <property type="entry name" value="UDP-Glycosyltransferase/glycogen phosphorylase"/>
    <property type="match status" value="1"/>
</dbReference>
<dbReference type="Pfam" id="PF06722">
    <property type="entry name" value="EryCIII-like_C"/>
    <property type="match status" value="1"/>
</dbReference>
<dbReference type="EMBL" id="JANUGW010000005">
    <property type="protein sequence ID" value="MCS0581745.1"/>
    <property type="molecule type" value="Genomic_DNA"/>
</dbReference>
<keyword evidence="3" id="KW-1185">Reference proteome</keyword>
<dbReference type="InterPro" id="IPR050426">
    <property type="entry name" value="Glycosyltransferase_28"/>
</dbReference>
<organism evidence="2 3">
    <name type="scientific">Massilia pinisoli</name>
    <dbReference type="NCBI Taxonomy" id="1772194"/>
    <lineage>
        <taxon>Bacteria</taxon>
        <taxon>Pseudomonadati</taxon>
        <taxon>Pseudomonadota</taxon>
        <taxon>Betaproteobacteria</taxon>
        <taxon>Burkholderiales</taxon>
        <taxon>Oxalobacteraceae</taxon>
        <taxon>Telluria group</taxon>
        <taxon>Massilia</taxon>
    </lineage>
</organism>
<gene>
    <name evidence="2" type="ORF">NX784_09095</name>
</gene>
<dbReference type="PANTHER" id="PTHR48050">
    <property type="entry name" value="STEROL 3-BETA-GLUCOSYLTRANSFERASE"/>
    <property type="match status" value="1"/>
</dbReference>
<feature type="domain" description="Erythromycin biosynthesis protein CIII-like C-terminal" evidence="1">
    <location>
        <begin position="265"/>
        <end position="404"/>
    </location>
</feature>
<evidence type="ECO:0000313" key="2">
    <source>
        <dbReference type="EMBL" id="MCS0581745.1"/>
    </source>
</evidence>
<dbReference type="Gene3D" id="3.40.50.2000">
    <property type="entry name" value="Glycogen Phosphorylase B"/>
    <property type="match status" value="2"/>
</dbReference>
<dbReference type="PANTHER" id="PTHR48050:SF13">
    <property type="entry name" value="STEROL 3-BETA-GLUCOSYLTRANSFERASE UGT80A2"/>
    <property type="match status" value="1"/>
</dbReference>
<accession>A0ABT1ZPD2</accession>
<sequence>MKITFLTYGTDGDTRPLLALAREVRARGHEAHVLADVAGAPHAQALGIPFTALAGDMRAAFLPGGAFGRLLEDGASMTRLTRACAALARDNTGPWMEAARAVARGSDALVYSGLAGFVGLAVADALRVPVAGAAMWPMTPTRAFAPPFLPVHRWPGWANLLAHRAFEHMAWSMFGPELNRARRHVFGAPPRRRPWRGVPMLYGCSPTLLARPADWPANAELTGAWHLPAREDWRPQQALLDFLAAGPAPVYIGFGSMAGVDQATLVDAVTAVAAERRVLFHPGWSGIDPARLPEGVFALGDTPHDWLFPRTALAVHHGGAGTSHAAARAGVPSVVVPFAGDQFFWARRTGERGIAVTCPAMRLDGDRLAHAVAAASAPALRDNARRVGQAMAREDGVREAVDRLLGGAARRLAG</sequence>
<dbReference type="Proteomes" id="UP001204151">
    <property type="component" value="Unassembled WGS sequence"/>
</dbReference>
<name>A0ABT1ZPD2_9BURK</name>
<dbReference type="CDD" id="cd03784">
    <property type="entry name" value="GT1_Gtf-like"/>
    <property type="match status" value="1"/>
</dbReference>
<evidence type="ECO:0000259" key="1">
    <source>
        <dbReference type="Pfam" id="PF06722"/>
    </source>
</evidence>